<dbReference type="OrthoDB" id="42541at2157"/>
<protein>
    <submittedName>
        <fullName evidence="3">Drug/metabolite transporter (DMT)-like permease</fullName>
    </submittedName>
    <submittedName>
        <fullName evidence="4">EamA family transporter</fullName>
    </submittedName>
</protein>
<reference evidence="3 6" key="2">
    <citation type="submission" date="2020-08" db="EMBL/GenBank/DDBJ databases">
        <title>Genomic Encyclopedia of Type Strains, Phase IV (KMG-IV): sequencing the most valuable type-strain genomes for metagenomic binning, comparative biology and taxonomic classification.</title>
        <authorList>
            <person name="Goeker M."/>
        </authorList>
    </citation>
    <scope>NUCLEOTIDE SEQUENCE [LARGE SCALE GENOMIC DNA]</scope>
    <source>
        <strain evidence="3 6">DSM 12421</strain>
    </source>
</reference>
<keyword evidence="1" id="KW-1133">Transmembrane helix</keyword>
<dbReference type="SUPFAM" id="SSF103481">
    <property type="entry name" value="Multidrug resistance efflux transporter EmrE"/>
    <property type="match status" value="2"/>
</dbReference>
<dbReference type="Proteomes" id="UP000582213">
    <property type="component" value="Unassembled WGS sequence"/>
</dbReference>
<proteinExistence type="predicted"/>
<dbReference type="EMBL" id="JACHFY010000021">
    <property type="protein sequence ID" value="MBB5254676.1"/>
    <property type="molecule type" value="Genomic_DNA"/>
</dbReference>
<feature type="transmembrane region" description="Helical" evidence="1">
    <location>
        <begin position="227"/>
        <end position="246"/>
    </location>
</feature>
<dbReference type="Proteomes" id="UP000427373">
    <property type="component" value="Chromosome"/>
</dbReference>
<dbReference type="EMBL" id="CP045484">
    <property type="protein sequence ID" value="QGR17324.1"/>
    <property type="molecule type" value="Genomic_DNA"/>
</dbReference>
<gene>
    <name evidence="4" type="ORF">D1869_09060</name>
    <name evidence="3" type="ORF">HNQ62_002450</name>
</gene>
<feature type="transmembrane region" description="Helical" evidence="1">
    <location>
        <begin position="33"/>
        <end position="52"/>
    </location>
</feature>
<evidence type="ECO:0000313" key="6">
    <source>
        <dbReference type="Proteomes" id="UP000582213"/>
    </source>
</evidence>
<evidence type="ECO:0000313" key="5">
    <source>
        <dbReference type="Proteomes" id="UP000427373"/>
    </source>
</evidence>
<evidence type="ECO:0000259" key="2">
    <source>
        <dbReference type="Pfam" id="PF00892"/>
    </source>
</evidence>
<feature type="domain" description="EamA" evidence="2">
    <location>
        <begin position="4"/>
        <end position="131"/>
    </location>
</feature>
<organism evidence="4 5">
    <name type="scientific">Sulfurisphaera ohwakuensis</name>
    <dbReference type="NCBI Taxonomy" id="69656"/>
    <lineage>
        <taxon>Archaea</taxon>
        <taxon>Thermoproteota</taxon>
        <taxon>Thermoprotei</taxon>
        <taxon>Sulfolobales</taxon>
        <taxon>Sulfolobaceae</taxon>
        <taxon>Sulfurisphaera</taxon>
    </lineage>
</organism>
<dbReference type="PANTHER" id="PTHR22911">
    <property type="entry name" value="ACYL-MALONYL CONDENSING ENZYME-RELATED"/>
    <property type="match status" value="1"/>
</dbReference>
<dbReference type="InterPro" id="IPR000620">
    <property type="entry name" value="EamA_dom"/>
</dbReference>
<keyword evidence="1" id="KW-0812">Transmembrane</keyword>
<feature type="transmembrane region" description="Helical" evidence="1">
    <location>
        <begin position="83"/>
        <end position="104"/>
    </location>
</feature>
<keyword evidence="5" id="KW-1185">Reference proteome</keyword>
<name>A0A650CHJ2_SULOH</name>
<dbReference type="KEGG" id="soh:D1869_09060"/>
<keyword evidence="1" id="KW-0472">Membrane</keyword>
<feature type="transmembrane region" description="Helical" evidence="1">
    <location>
        <begin position="7"/>
        <end position="27"/>
    </location>
</feature>
<dbReference type="GeneID" id="42801390"/>
<feature type="transmembrane region" description="Helical" evidence="1">
    <location>
        <begin position="59"/>
        <end position="77"/>
    </location>
</feature>
<dbReference type="Pfam" id="PF00892">
    <property type="entry name" value="EamA"/>
    <property type="match status" value="2"/>
</dbReference>
<reference evidence="4 5" key="1">
    <citation type="submission" date="2019-10" db="EMBL/GenBank/DDBJ databases">
        <title>Genome Sequences from Six Type Strain Members of the Archaeal Family Sulfolobaceae: Acidianus ambivalens, Acidianus infernus, Metallosphaera prunae, Stygiolobus azoricus, Sulfolobus metallicus, and Sulfurisphaera ohwakuensis.</title>
        <authorList>
            <person name="Counts J.A."/>
            <person name="Kelly R.M."/>
        </authorList>
    </citation>
    <scope>NUCLEOTIDE SEQUENCE [LARGE SCALE GENOMIC DNA]</scope>
    <source>
        <strain evidence="4 5">TA-1</strain>
    </source>
</reference>
<evidence type="ECO:0000256" key="1">
    <source>
        <dbReference type="SAM" id="Phobius"/>
    </source>
</evidence>
<evidence type="ECO:0000313" key="3">
    <source>
        <dbReference type="EMBL" id="MBB5254676.1"/>
    </source>
</evidence>
<dbReference type="Gene3D" id="1.10.3730.20">
    <property type="match status" value="1"/>
</dbReference>
<feature type="domain" description="EamA" evidence="2">
    <location>
        <begin position="140"/>
        <end position="269"/>
    </location>
</feature>
<feature type="transmembrane region" description="Helical" evidence="1">
    <location>
        <begin position="195"/>
        <end position="215"/>
    </location>
</feature>
<evidence type="ECO:0000313" key="4">
    <source>
        <dbReference type="EMBL" id="QGR17324.1"/>
    </source>
</evidence>
<feature type="transmembrane region" description="Helical" evidence="1">
    <location>
        <begin position="171"/>
        <end position="189"/>
    </location>
</feature>
<accession>A0A650CHJ2</accession>
<dbReference type="GO" id="GO:0016020">
    <property type="term" value="C:membrane"/>
    <property type="evidence" value="ECO:0007669"/>
    <property type="project" value="InterPro"/>
</dbReference>
<dbReference type="InterPro" id="IPR037185">
    <property type="entry name" value="EmrE-like"/>
</dbReference>
<dbReference type="RefSeq" id="WP_156014812.1">
    <property type="nucleotide sequence ID" value="NZ_CP045484.1"/>
</dbReference>
<dbReference type="PANTHER" id="PTHR22911:SF79">
    <property type="entry name" value="MOBA-LIKE NTP TRANSFERASE DOMAIN-CONTAINING PROTEIN"/>
    <property type="match status" value="1"/>
</dbReference>
<dbReference type="AlphaFoldDB" id="A0A650CHJ2"/>
<feature type="transmembrane region" description="Helical" evidence="1">
    <location>
        <begin position="116"/>
        <end position="133"/>
    </location>
</feature>
<sequence>MIKRGILDLVTASALWGTIGIVTQIGYEHNANVFQITLFRSLSSSLLVFMVFRNVKAILDRISLIMGVVAIIFYETYVYSVNILGASLSAVFLYTAPLWVILASKVYLKDEINNRKILASILVVIGVYLIYFSKISIVSISWGIASGFTYALLIIYSRFMQIKGYKDQEILASQAFWSLPFSLLFFILSPNLTSSSILTGIYLGIVATFLAYIFFYRGMRLTDSITASILSSLEPVFTIIFAIIILHQVLTPLQFLGSGIIIFSSILISL</sequence>
<feature type="transmembrane region" description="Helical" evidence="1">
    <location>
        <begin position="139"/>
        <end position="159"/>
    </location>
</feature>